<dbReference type="PROSITE" id="PS50928">
    <property type="entry name" value="ABC_TM1"/>
    <property type="match status" value="1"/>
</dbReference>
<evidence type="ECO:0000256" key="4">
    <source>
        <dbReference type="ARBA" id="ARBA00022692"/>
    </source>
</evidence>
<keyword evidence="5 7" id="KW-1133">Transmembrane helix</keyword>
<feature type="transmembrane region" description="Helical" evidence="7">
    <location>
        <begin position="121"/>
        <end position="142"/>
    </location>
</feature>
<evidence type="ECO:0000313" key="9">
    <source>
        <dbReference type="EMBL" id="MFC0680132.1"/>
    </source>
</evidence>
<sequence>MAIDQALSVAEQSPRKRSARTSNGSLVLLAAPAVVWYIAFTIGPLVAMFVISTFDWRSIISRPVPMGLENFGRIFADPVFAQATVNSLIQLAVILPIMIPLAFMIGYYISLSPRGHGVIKTALFTPALISLAAKSMIFLAVFSPNGLFNGTLKIIGLGEFVTAWLASPQTAYATVIFVELWAGIGFTAVLFSARLGGVPREVLEAATIDGAGHWTKMWAVAYPIVKDYFGILTMLQFTWILFSSAGTILLLTQGGPGYASTNLSFLIYDKAFVQSQIGYSQAVGVVIFVVGVLGILVIRRVFRPAV</sequence>
<dbReference type="PANTHER" id="PTHR43227:SF8">
    <property type="entry name" value="DIACETYLCHITOBIOSE UPTAKE SYSTEM PERMEASE PROTEIN DASB"/>
    <property type="match status" value="1"/>
</dbReference>
<evidence type="ECO:0000256" key="7">
    <source>
        <dbReference type="SAM" id="Phobius"/>
    </source>
</evidence>
<dbReference type="InterPro" id="IPR000515">
    <property type="entry name" value="MetI-like"/>
</dbReference>
<evidence type="ECO:0000256" key="5">
    <source>
        <dbReference type="ARBA" id="ARBA00022989"/>
    </source>
</evidence>
<feature type="transmembrane region" description="Helical" evidence="7">
    <location>
        <begin position="26"/>
        <end position="51"/>
    </location>
</feature>
<dbReference type="SUPFAM" id="SSF161098">
    <property type="entry name" value="MetI-like"/>
    <property type="match status" value="1"/>
</dbReference>
<dbReference type="InterPro" id="IPR035906">
    <property type="entry name" value="MetI-like_sf"/>
</dbReference>
<accession>A0ABV6RT28</accession>
<dbReference type="Gene3D" id="1.10.3720.10">
    <property type="entry name" value="MetI-like"/>
    <property type="match status" value="1"/>
</dbReference>
<dbReference type="RefSeq" id="WP_386671600.1">
    <property type="nucleotide sequence ID" value="NZ_JBHLTG010000005.1"/>
</dbReference>
<feature type="domain" description="ABC transmembrane type-1" evidence="8">
    <location>
        <begin position="84"/>
        <end position="298"/>
    </location>
</feature>
<comment type="caution">
    <text evidence="9">The sequence shown here is derived from an EMBL/GenBank/DDBJ whole genome shotgun (WGS) entry which is preliminary data.</text>
</comment>
<feature type="transmembrane region" description="Helical" evidence="7">
    <location>
        <begin position="237"/>
        <end position="259"/>
    </location>
</feature>
<keyword evidence="10" id="KW-1185">Reference proteome</keyword>
<evidence type="ECO:0000313" key="10">
    <source>
        <dbReference type="Proteomes" id="UP001589896"/>
    </source>
</evidence>
<reference evidence="9 10" key="1">
    <citation type="submission" date="2024-09" db="EMBL/GenBank/DDBJ databases">
        <authorList>
            <person name="Sun Q."/>
            <person name="Mori K."/>
        </authorList>
    </citation>
    <scope>NUCLEOTIDE SEQUENCE [LARGE SCALE GENOMIC DNA]</scope>
    <source>
        <strain evidence="9 10">KCTC 23076</strain>
    </source>
</reference>
<dbReference type="InterPro" id="IPR050809">
    <property type="entry name" value="UgpAE/MalFG_permease"/>
</dbReference>
<evidence type="ECO:0000256" key="3">
    <source>
        <dbReference type="ARBA" id="ARBA00022475"/>
    </source>
</evidence>
<proteinExistence type="predicted"/>
<protein>
    <submittedName>
        <fullName evidence="9">Carbohydrate ABC transporter permease</fullName>
    </submittedName>
</protein>
<gene>
    <name evidence="9" type="ORF">ACFFGH_20035</name>
</gene>
<evidence type="ECO:0000256" key="6">
    <source>
        <dbReference type="ARBA" id="ARBA00023136"/>
    </source>
</evidence>
<evidence type="ECO:0000259" key="8">
    <source>
        <dbReference type="PROSITE" id="PS50928"/>
    </source>
</evidence>
<keyword evidence="2" id="KW-0813">Transport</keyword>
<feature type="transmembrane region" description="Helical" evidence="7">
    <location>
        <begin position="88"/>
        <end position="109"/>
    </location>
</feature>
<feature type="transmembrane region" description="Helical" evidence="7">
    <location>
        <begin position="171"/>
        <end position="191"/>
    </location>
</feature>
<evidence type="ECO:0000256" key="2">
    <source>
        <dbReference type="ARBA" id="ARBA00022448"/>
    </source>
</evidence>
<organism evidence="9 10">
    <name type="scientific">Lysobacter korlensis</name>
    <dbReference type="NCBI Taxonomy" id="553636"/>
    <lineage>
        <taxon>Bacteria</taxon>
        <taxon>Pseudomonadati</taxon>
        <taxon>Pseudomonadota</taxon>
        <taxon>Gammaproteobacteria</taxon>
        <taxon>Lysobacterales</taxon>
        <taxon>Lysobacteraceae</taxon>
        <taxon>Lysobacter</taxon>
    </lineage>
</organism>
<keyword evidence="6 7" id="KW-0472">Membrane</keyword>
<feature type="transmembrane region" description="Helical" evidence="7">
    <location>
        <begin position="279"/>
        <end position="298"/>
    </location>
</feature>
<comment type="subcellular location">
    <subcellularLocation>
        <location evidence="1">Cell membrane</location>
        <topology evidence="1">Multi-pass membrane protein</topology>
    </subcellularLocation>
</comment>
<keyword evidence="3" id="KW-1003">Cell membrane</keyword>
<keyword evidence="4 7" id="KW-0812">Transmembrane</keyword>
<dbReference type="Proteomes" id="UP001589896">
    <property type="component" value="Unassembled WGS sequence"/>
</dbReference>
<name>A0ABV6RT28_9GAMM</name>
<dbReference type="EMBL" id="JBHLTG010000005">
    <property type="protein sequence ID" value="MFC0680132.1"/>
    <property type="molecule type" value="Genomic_DNA"/>
</dbReference>
<dbReference type="PANTHER" id="PTHR43227">
    <property type="entry name" value="BLL4140 PROTEIN"/>
    <property type="match status" value="1"/>
</dbReference>
<evidence type="ECO:0000256" key="1">
    <source>
        <dbReference type="ARBA" id="ARBA00004651"/>
    </source>
</evidence>